<accession>A0ACB0K0B9</accession>
<keyword evidence="2" id="KW-1185">Reference proteome</keyword>
<comment type="caution">
    <text evidence="1">The sequence shown here is derived from an EMBL/GenBank/DDBJ whole genome shotgun (WGS) entry which is preliminary data.</text>
</comment>
<organism evidence="1 2">
    <name type="scientific">Trifolium pratense</name>
    <name type="common">Red clover</name>
    <dbReference type="NCBI Taxonomy" id="57577"/>
    <lineage>
        <taxon>Eukaryota</taxon>
        <taxon>Viridiplantae</taxon>
        <taxon>Streptophyta</taxon>
        <taxon>Embryophyta</taxon>
        <taxon>Tracheophyta</taxon>
        <taxon>Spermatophyta</taxon>
        <taxon>Magnoliopsida</taxon>
        <taxon>eudicotyledons</taxon>
        <taxon>Gunneridae</taxon>
        <taxon>Pentapetalae</taxon>
        <taxon>rosids</taxon>
        <taxon>fabids</taxon>
        <taxon>Fabales</taxon>
        <taxon>Fabaceae</taxon>
        <taxon>Papilionoideae</taxon>
        <taxon>50 kb inversion clade</taxon>
        <taxon>NPAAA clade</taxon>
        <taxon>Hologalegina</taxon>
        <taxon>IRL clade</taxon>
        <taxon>Trifolieae</taxon>
        <taxon>Trifolium</taxon>
    </lineage>
</organism>
<evidence type="ECO:0000313" key="2">
    <source>
        <dbReference type="Proteomes" id="UP001177021"/>
    </source>
</evidence>
<sequence length="374" mass="43688">MQRRRHPNSAIFPDELMLEIISWLPVKHIIQLRCVNKFFKTLIFDPHFVRMHLNKSRRNSNLALPWYRNLDKYDEDYRLITLSIPYVLGIQTQNQYAISDPYYRLNDDLNDDSIIIRKIVGSCNGLLCVLSISSSDEHCLCFWNPATRTKSNEFMVFDCDLNCNMFSFGYDNSSQTYKVVAFCAEESGCNKVKVFSLGDNSWRDLQCFPLIPCHDDGVHFNGTINWLAYHNVDNQYVILSLDLSTETYTHLLLPLGLDDVDGPMIVLLGDRLCFCHDFEETHFVIWQMKDFGVQNSWIQLFKVRYEKRIGFVVRWLPLYLSGNGDTLIWAEADDIYREIFIYSCIGNKKEKIALTNNIGWMYAMDYVESLVPTN</sequence>
<evidence type="ECO:0000313" key="1">
    <source>
        <dbReference type="EMBL" id="CAJ2649956.1"/>
    </source>
</evidence>
<dbReference type="Proteomes" id="UP001177021">
    <property type="component" value="Unassembled WGS sequence"/>
</dbReference>
<gene>
    <name evidence="1" type="ORF">MILVUS5_LOCUS17928</name>
</gene>
<proteinExistence type="predicted"/>
<protein>
    <submittedName>
        <fullName evidence="1">Uncharacterized protein</fullName>
    </submittedName>
</protein>
<reference evidence="1" key="1">
    <citation type="submission" date="2023-10" db="EMBL/GenBank/DDBJ databases">
        <authorList>
            <person name="Rodriguez Cubillos JULIANA M."/>
            <person name="De Vega J."/>
        </authorList>
    </citation>
    <scope>NUCLEOTIDE SEQUENCE</scope>
</reference>
<dbReference type="EMBL" id="CASHSV030000109">
    <property type="protein sequence ID" value="CAJ2649956.1"/>
    <property type="molecule type" value="Genomic_DNA"/>
</dbReference>
<name>A0ACB0K0B9_TRIPR</name>